<evidence type="ECO:0000313" key="3">
    <source>
        <dbReference type="EMBL" id="KAF6202263.1"/>
    </source>
</evidence>
<dbReference type="PANTHER" id="PTHR31195">
    <property type="entry name" value="GEO02494P1"/>
    <property type="match status" value="1"/>
</dbReference>
<name>A0A8S9X003_APOLU</name>
<gene>
    <name evidence="3" type="ORF">GE061_004661</name>
</gene>
<dbReference type="EMBL" id="WIXP02000012">
    <property type="protein sequence ID" value="KAF6202263.1"/>
    <property type="molecule type" value="Genomic_DNA"/>
</dbReference>
<comment type="caution">
    <text evidence="3">The sequence shown here is derived from an EMBL/GenBank/DDBJ whole genome shotgun (WGS) entry which is preliminary data.</text>
</comment>
<proteinExistence type="predicted"/>
<accession>A0A8S9X003</accession>
<sequence length="132" mass="14499">MSKRNIAYIKPKEPAFLARLKQEAGYKEGPSVDTKKEQLPSLNSSDESDGEDQPLVVVLKPGDLTKEEAEAVVKDLTKTLKIKSTESEIECIRDSKWPGDMTLTTRCQTGRTVSIARATSIPRSLPGLCPPI</sequence>
<dbReference type="Pfam" id="PF15377">
    <property type="entry name" value="DUF4604"/>
    <property type="match status" value="1"/>
</dbReference>
<dbReference type="OrthoDB" id="10043580at2759"/>
<reference evidence="3" key="1">
    <citation type="journal article" date="2021" name="Mol. Ecol. Resour.">
        <title>Apolygus lucorum genome provides insights into omnivorousness and mesophyll feeding.</title>
        <authorList>
            <person name="Liu Y."/>
            <person name="Liu H."/>
            <person name="Wang H."/>
            <person name="Huang T."/>
            <person name="Liu B."/>
            <person name="Yang B."/>
            <person name="Yin L."/>
            <person name="Li B."/>
            <person name="Zhang Y."/>
            <person name="Zhang S."/>
            <person name="Jiang F."/>
            <person name="Zhang X."/>
            <person name="Ren Y."/>
            <person name="Wang B."/>
            <person name="Wang S."/>
            <person name="Lu Y."/>
            <person name="Wu K."/>
            <person name="Fan W."/>
            <person name="Wang G."/>
        </authorList>
    </citation>
    <scope>NUCLEOTIDE SEQUENCE</scope>
    <source>
        <strain evidence="3">12Hb</strain>
    </source>
</reference>
<evidence type="ECO:0000259" key="2">
    <source>
        <dbReference type="Pfam" id="PF15377"/>
    </source>
</evidence>
<evidence type="ECO:0000313" key="4">
    <source>
        <dbReference type="Proteomes" id="UP000466442"/>
    </source>
</evidence>
<dbReference type="PANTHER" id="PTHR31195:SF2">
    <property type="entry name" value="GEO02494P1"/>
    <property type="match status" value="1"/>
</dbReference>
<keyword evidence="4" id="KW-1185">Reference proteome</keyword>
<dbReference type="InterPro" id="IPR040219">
    <property type="entry name" value="KIAA1143-like"/>
</dbReference>
<dbReference type="Proteomes" id="UP000466442">
    <property type="component" value="Linkage Group LG12"/>
</dbReference>
<organism evidence="3 4">
    <name type="scientific">Apolygus lucorum</name>
    <name type="common">Small green plant bug</name>
    <name type="synonym">Lygocoris lucorum</name>
    <dbReference type="NCBI Taxonomy" id="248454"/>
    <lineage>
        <taxon>Eukaryota</taxon>
        <taxon>Metazoa</taxon>
        <taxon>Ecdysozoa</taxon>
        <taxon>Arthropoda</taxon>
        <taxon>Hexapoda</taxon>
        <taxon>Insecta</taxon>
        <taxon>Pterygota</taxon>
        <taxon>Neoptera</taxon>
        <taxon>Paraneoptera</taxon>
        <taxon>Hemiptera</taxon>
        <taxon>Heteroptera</taxon>
        <taxon>Panheteroptera</taxon>
        <taxon>Cimicomorpha</taxon>
        <taxon>Miridae</taxon>
        <taxon>Mirini</taxon>
        <taxon>Apolygus</taxon>
    </lineage>
</organism>
<dbReference type="AlphaFoldDB" id="A0A8S9X003"/>
<feature type="region of interest" description="Disordered" evidence="1">
    <location>
        <begin position="20"/>
        <end position="54"/>
    </location>
</feature>
<feature type="domain" description="DUF4604" evidence="2">
    <location>
        <begin position="4"/>
        <end position="78"/>
    </location>
</feature>
<dbReference type="InterPro" id="IPR027911">
    <property type="entry name" value="DUF4604"/>
</dbReference>
<evidence type="ECO:0000256" key="1">
    <source>
        <dbReference type="SAM" id="MobiDB-lite"/>
    </source>
</evidence>
<protein>
    <recommendedName>
        <fullName evidence="2">DUF4604 domain-containing protein</fullName>
    </recommendedName>
</protein>